<dbReference type="Proteomes" id="UP000198841">
    <property type="component" value="Unassembled WGS sequence"/>
</dbReference>
<keyword evidence="2" id="KW-1185">Reference proteome</keyword>
<proteinExistence type="predicted"/>
<organism evidence="1 2">
    <name type="scientific">Candidatus Pantoea symbiotica</name>
    <dbReference type="NCBI Taxonomy" id="1884370"/>
    <lineage>
        <taxon>Bacteria</taxon>
        <taxon>Pseudomonadati</taxon>
        <taxon>Pseudomonadota</taxon>
        <taxon>Gammaproteobacteria</taxon>
        <taxon>Enterobacterales</taxon>
        <taxon>Erwiniaceae</taxon>
        <taxon>Pantoea</taxon>
    </lineage>
</organism>
<dbReference type="EMBL" id="FOSD01000006">
    <property type="protein sequence ID" value="SFK34422.1"/>
    <property type="molecule type" value="Genomic_DNA"/>
</dbReference>
<sequence length="74" mass="8427">MSEKEITYPDIANAMVDAADKNSDTPLTFKARQTDENRHALDVMEEILASRLPQRGMTYTRQLSPEGEVIFQIK</sequence>
<evidence type="ECO:0000313" key="1">
    <source>
        <dbReference type="EMBL" id="SFK34422.1"/>
    </source>
</evidence>
<dbReference type="RefSeq" id="WP_008109308.1">
    <property type="nucleotide sequence ID" value="NZ_FOSD01000006.1"/>
</dbReference>
<evidence type="ECO:0000313" key="2">
    <source>
        <dbReference type="Proteomes" id="UP000198841"/>
    </source>
</evidence>
<name>A0A1I3YRG9_9GAMM</name>
<protein>
    <submittedName>
        <fullName evidence="1">Uncharacterized protein</fullName>
    </submittedName>
</protein>
<gene>
    <name evidence="1" type="ORF">SAMN05518863_106190</name>
</gene>
<accession>A0A1I3YRG9</accession>
<reference evidence="1 2" key="1">
    <citation type="submission" date="2016-10" db="EMBL/GenBank/DDBJ databases">
        <authorList>
            <person name="Varghese N."/>
            <person name="Submissions S."/>
        </authorList>
    </citation>
    <scope>NUCLEOTIDE SEQUENCE [LARGE SCALE GENOMIC DNA]</scope>
    <source>
        <strain evidence="1 2">YR512</strain>
    </source>
</reference>
<comment type="caution">
    <text evidence="1">The sequence shown here is derived from an EMBL/GenBank/DDBJ whole genome shotgun (WGS) entry which is preliminary data.</text>
</comment>